<evidence type="ECO:0000313" key="2">
    <source>
        <dbReference type="Proteomes" id="UP000828390"/>
    </source>
</evidence>
<name>A0A9D4LF28_DREPO</name>
<proteinExistence type="predicted"/>
<dbReference type="Proteomes" id="UP000828390">
    <property type="component" value="Unassembled WGS sequence"/>
</dbReference>
<sequence length="88" mass="10099">MSNEFCCSQGMRLQLTHSLTHHILQDPREVLKRLNKALQHNTKQKLVLLTAIANKHSASKTCAHNNCSRISLVNNLYHPAKSIYYLKM</sequence>
<reference evidence="1" key="2">
    <citation type="submission" date="2020-11" db="EMBL/GenBank/DDBJ databases">
        <authorList>
            <person name="McCartney M.A."/>
            <person name="Auch B."/>
            <person name="Kono T."/>
            <person name="Mallez S."/>
            <person name="Becker A."/>
            <person name="Gohl D.M."/>
            <person name="Silverstein K.A.T."/>
            <person name="Koren S."/>
            <person name="Bechman K.B."/>
            <person name="Herman A."/>
            <person name="Abrahante J.E."/>
            <person name="Garbe J."/>
        </authorList>
    </citation>
    <scope>NUCLEOTIDE SEQUENCE</scope>
    <source>
        <strain evidence="1">Duluth1</strain>
        <tissue evidence="1">Whole animal</tissue>
    </source>
</reference>
<gene>
    <name evidence="1" type="ORF">DPMN_099216</name>
</gene>
<keyword evidence="2" id="KW-1185">Reference proteome</keyword>
<evidence type="ECO:0000313" key="1">
    <source>
        <dbReference type="EMBL" id="KAH3856624.1"/>
    </source>
</evidence>
<dbReference type="EMBL" id="JAIWYP010000003">
    <property type="protein sequence ID" value="KAH3856624.1"/>
    <property type="molecule type" value="Genomic_DNA"/>
</dbReference>
<accession>A0A9D4LF28</accession>
<dbReference type="AlphaFoldDB" id="A0A9D4LF28"/>
<protein>
    <submittedName>
        <fullName evidence="1">Uncharacterized protein</fullName>
    </submittedName>
</protein>
<organism evidence="1 2">
    <name type="scientific">Dreissena polymorpha</name>
    <name type="common">Zebra mussel</name>
    <name type="synonym">Mytilus polymorpha</name>
    <dbReference type="NCBI Taxonomy" id="45954"/>
    <lineage>
        <taxon>Eukaryota</taxon>
        <taxon>Metazoa</taxon>
        <taxon>Spiralia</taxon>
        <taxon>Lophotrochozoa</taxon>
        <taxon>Mollusca</taxon>
        <taxon>Bivalvia</taxon>
        <taxon>Autobranchia</taxon>
        <taxon>Heteroconchia</taxon>
        <taxon>Euheterodonta</taxon>
        <taxon>Imparidentia</taxon>
        <taxon>Neoheterodontei</taxon>
        <taxon>Myida</taxon>
        <taxon>Dreissenoidea</taxon>
        <taxon>Dreissenidae</taxon>
        <taxon>Dreissena</taxon>
    </lineage>
</organism>
<comment type="caution">
    <text evidence="1">The sequence shown here is derived from an EMBL/GenBank/DDBJ whole genome shotgun (WGS) entry which is preliminary data.</text>
</comment>
<reference evidence="1" key="1">
    <citation type="journal article" date="2019" name="bioRxiv">
        <title>The Genome of the Zebra Mussel, Dreissena polymorpha: A Resource for Invasive Species Research.</title>
        <authorList>
            <person name="McCartney M.A."/>
            <person name="Auch B."/>
            <person name="Kono T."/>
            <person name="Mallez S."/>
            <person name="Zhang Y."/>
            <person name="Obille A."/>
            <person name="Becker A."/>
            <person name="Abrahante J.E."/>
            <person name="Garbe J."/>
            <person name="Badalamenti J.P."/>
            <person name="Herman A."/>
            <person name="Mangelson H."/>
            <person name="Liachko I."/>
            <person name="Sullivan S."/>
            <person name="Sone E.D."/>
            <person name="Koren S."/>
            <person name="Silverstein K.A.T."/>
            <person name="Beckman K.B."/>
            <person name="Gohl D.M."/>
        </authorList>
    </citation>
    <scope>NUCLEOTIDE SEQUENCE</scope>
    <source>
        <strain evidence="1">Duluth1</strain>
        <tissue evidence="1">Whole animal</tissue>
    </source>
</reference>